<dbReference type="Gene3D" id="1.10.10.10">
    <property type="entry name" value="Winged helix-like DNA-binding domain superfamily/Winged helix DNA-binding domain"/>
    <property type="match status" value="1"/>
</dbReference>
<gene>
    <name evidence="6" type="ORF">FJW02_03545</name>
</gene>
<dbReference type="RefSeq" id="WP_008926215.1">
    <property type="nucleotide sequence ID" value="NZ_CP045720.1"/>
</dbReference>
<evidence type="ECO:0000256" key="4">
    <source>
        <dbReference type="ARBA" id="ARBA00023163"/>
    </source>
</evidence>
<dbReference type="Pfam" id="PF00126">
    <property type="entry name" value="HTH_1"/>
    <property type="match status" value="1"/>
</dbReference>
<dbReference type="SUPFAM" id="SSF53850">
    <property type="entry name" value="Periplasmic binding protein-like II"/>
    <property type="match status" value="1"/>
</dbReference>
<dbReference type="PROSITE" id="PS50931">
    <property type="entry name" value="HTH_LYSR"/>
    <property type="match status" value="1"/>
</dbReference>
<protein>
    <submittedName>
        <fullName evidence="6">LysR family transcriptional regulator</fullName>
    </submittedName>
</protein>
<organism evidence="6 7">
    <name type="scientific">Pantoea eucalypti</name>
    <dbReference type="NCBI Taxonomy" id="470933"/>
    <lineage>
        <taxon>Bacteria</taxon>
        <taxon>Pseudomonadati</taxon>
        <taxon>Pseudomonadota</taxon>
        <taxon>Gammaproteobacteria</taxon>
        <taxon>Enterobacterales</taxon>
        <taxon>Erwiniaceae</taxon>
        <taxon>Pantoea</taxon>
    </lineage>
</organism>
<dbReference type="PANTHER" id="PTHR30537">
    <property type="entry name" value="HTH-TYPE TRANSCRIPTIONAL REGULATOR"/>
    <property type="match status" value="1"/>
</dbReference>
<dbReference type="InterPro" id="IPR036388">
    <property type="entry name" value="WH-like_DNA-bd_sf"/>
</dbReference>
<dbReference type="InterPro" id="IPR036390">
    <property type="entry name" value="WH_DNA-bd_sf"/>
</dbReference>
<keyword evidence="4" id="KW-0804">Transcription</keyword>
<evidence type="ECO:0000256" key="1">
    <source>
        <dbReference type="ARBA" id="ARBA00009437"/>
    </source>
</evidence>
<dbReference type="InterPro" id="IPR000847">
    <property type="entry name" value="LysR_HTH_N"/>
</dbReference>
<dbReference type="Pfam" id="PF03466">
    <property type="entry name" value="LysR_substrate"/>
    <property type="match status" value="1"/>
</dbReference>
<sequence>MNWDDVRFFLALARQKTLRGASKSLNVDQATVGRRIAAFESALSSRLFIRTPRAFMLSEFGEQVMAEASAMESAMQAMSRKAACGDSIPAGNVRIASTDTLATVFVIPAIQRLREQYPDITVTLLTGIGFSDISYRSVDIAIRGARPDSEELIVKRLATIDMGLYASQRYFDRLGEPQQESGLTDHQLVMFPADMVPRHRQNLCGFAVNSQQVVLECNTQLLMQSAIKRGIGIGLLSTFLANCDPQLIPVFPEKRDPVDIWLVLHPDLQKVARIRAVITALEQCFAEETRLKEI</sequence>
<keyword evidence="3" id="KW-0238">DNA-binding</keyword>
<dbReference type="SUPFAM" id="SSF46785">
    <property type="entry name" value="Winged helix' DNA-binding domain"/>
    <property type="match status" value="1"/>
</dbReference>
<dbReference type="EMBL" id="VHJB01000032">
    <property type="protein sequence ID" value="TPV41757.1"/>
    <property type="molecule type" value="Genomic_DNA"/>
</dbReference>
<proteinExistence type="inferred from homology"/>
<evidence type="ECO:0000313" key="6">
    <source>
        <dbReference type="EMBL" id="TPV41757.1"/>
    </source>
</evidence>
<dbReference type="Proteomes" id="UP000315469">
    <property type="component" value="Unassembled WGS sequence"/>
</dbReference>
<accession>A0ABY2ZN66</accession>
<keyword evidence="7" id="KW-1185">Reference proteome</keyword>
<comment type="caution">
    <text evidence="6">The sequence shown here is derived from an EMBL/GenBank/DDBJ whole genome shotgun (WGS) entry which is preliminary data.</text>
</comment>
<name>A0ABY2ZN66_9GAMM</name>
<comment type="similarity">
    <text evidence="1">Belongs to the LysR transcriptional regulatory family.</text>
</comment>
<dbReference type="GeneID" id="90521248"/>
<dbReference type="InterPro" id="IPR058163">
    <property type="entry name" value="LysR-type_TF_proteobact-type"/>
</dbReference>
<keyword evidence="2" id="KW-0805">Transcription regulation</keyword>
<dbReference type="Gene3D" id="3.40.190.290">
    <property type="match status" value="1"/>
</dbReference>
<reference evidence="6 7" key="1">
    <citation type="submission" date="2019-06" db="EMBL/GenBank/DDBJ databases">
        <title>Taxogenomics and systematics of the genus Pantoea.</title>
        <authorList>
            <person name="Tambong J.T."/>
        </authorList>
    </citation>
    <scope>NUCLEOTIDE SEQUENCE [LARGE SCALE GENOMIC DNA]</scope>
    <source>
        <strain evidence="6 7">LMG 24197</strain>
    </source>
</reference>
<evidence type="ECO:0000256" key="3">
    <source>
        <dbReference type="ARBA" id="ARBA00023125"/>
    </source>
</evidence>
<evidence type="ECO:0000259" key="5">
    <source>
        <dbReference type="PROSITE" id="PS50931"/>
    </source>
</evidence>
<dbReference type="PANTHER" id="PTHR30537:SF3">
    <property type="entry name" value="TRANSCRIPTIONAL REGULATORY PROTEIN"/>
    <property type="match status" value="1"/>
</dbReference>
<evidence type="ECO:0000256" key="2">
    <source>
        <dbReference type="ARBA" id="ARBA00023015"/>
    </source>
</evidence>
<feature type="domain" description="HTH lysR-type" evidence="5">
    <location>
        <begin position="1"/>
        <end position="58"/>
    </location>
</feature>
<evidence type="ECO:0000313" key="7">
    <source>
        <dbReference type="Proteomes" id="UP000315469"/>
    </source>
</evidence>
<dbReference type="InterPro" id="IPR005119">
    <property type="entry name" value="LysR_subst-bd"/>
</dbReference>